<comment type="subcellular location">
    <subcellularLocation>
        <location evidence="1">Cell envelope</location>
    </subcellularLocation>
</comment>
<keyword evidence="4" id="KW-0472">Membrane</keyword>
<keyword evidence="4" id="KW-0812">Transmembrane</keyword>
<comment type="caution">
    <text evidence="5">The sequence shown here is derived from an EMBL/GenBank/DDBJ whole genome shotgun (WGS) entry which is preliminary data.</text>
</comment>
<organism evidence="5 6">
    <name type="scientific">Aliikangiella coralliicola</name>
    <dbReference type="NCBI Taxonomy" id="2592383"/>
    <lineage>
        <taxon>Bacteria</taxon>
        <taxon>Pseudomonadati</taxon>
        <taxon>Pseudomonadota</taxon>
        <taxon>Gammaproteobacteria</taxon>
        <taxon>Oceanospirillales</taxon>
        <taxon>Pleioneaceae</taxon>
        <taxon>Aliikangiella</taxon>
    </lineage>
</organism>
<protein>
    <submittedName>
        <fullName evidence="5">HlyD family efflux transporter periplasmic adaptor subunit</fullName>
    </submittedName>
</protein>
<name>A0A545U964_9GAMM</name>
<dbReference type="PANTHER" id="PTHR32347:SF23">
    <property type="entry name" value="BLL5650 PROTEIN"/>
    <property type="match status" value="1"/>
</dbReference>
<evidence type="ECO:0000256" key="1">
    <source>
        <dbReference type="ARBA" id="ARBA00004196"/>
    </source>
</evidence>
<proteinExistence type="predicted"/>
<dbReference type="PANTHER" id="PTHR32347">
    <property type="entry name" value="EFFLUX SYSTEM COMPONENT YKNX-RELATED"/>
    <property type="match status" value="1"/>
</dbReference>
<gene>
    <name evidence="5" type="ORF">FLL46_19080</name>
</gene>
<reference evidence="5 6" key="1">
    <citation type="submission" date="2019-07" db="EMBL/GenBank/DDBJ databases">
        <title>Draft genome for Aliikangiella sp. M105.</title>
        <authorList>
            <person name="Wang G."/>
        </authorList>
    </citation>
    <scope>NUCLEOTIDE SEQUENCE [LARGE SCALE GENOMIC DNA]</scope>
    <source>
        <strain evidence="5 6">M105</strain>
    </source>
</reference>
<evidence type="ECO:0000256" key="2">
    <source>
        <dbReference type="ARBA" id="ARBA00023054"/>
    </source>
</evidence>
<dbReference type="Proteomes" id="UP000315439">
    <property type="component" value="Unassembled WGS sequence"/>
</dbReference>
<evidence type="ECO:0000313" key="5">
    <source>
        <dbReference type="EMBL" id="TQV86016.1"/>
    </source>
</evidence>
<feature type="region of interest" description="Disordered" evidence="3">
    <location>
        <begin position="205"/>
        <end position="226"/>
    </location>
</feature>
<dbReference type="OrthoDB" id="9806939at2"/>
<evidence type="ECO:0000313" key="6">
    <source>
        <dbReference type="Proteomes" id="UP000315439"/>
    </source>
</evidence>
<dbReference type="Gene3D" id="2.40.30.170">
    <property type="match status" value="1"/>
</dbReference>
<dbReference type="AlphaFoldDB" id="A0A545U964"/>
<keyword evidence="4" id="KW-1133">Transmembrane helix</keyword>
<dbReference type="Gene3D" id="2.40.50.100">
    <property type="match status" value="1"/>
</dbReference>
<dbReference type="Gene3D" id="2.40.420.20">
    <property type="match status" value="1"/>
</dbReference>
<keyword evidence="6" id="KW-1185">Reference proteome</keyword>
<feature type="transmembrane region" description="Helical" evidence="4">
    <location>
        <begin position="16"/>
        <end position="35"/>
    </location>
</feature>
<dbReference type="InterPro" id="IPR050465">
    <property type="entry name" value="UPF0194_transport"/>
</dbReference>
<dbReference type="GO" id="GO:0030313">
    <property type="term" value="C:cell envelope"/>
    <property type="evidence" value="ECO:0007669"/>
    <property type="project" value="UniProtKB-SubCell"/>
</dbReference>
<dbReference type="EMBL" id="VIKS01000011">
    <property type="protein sequence ID" value="TQV86016.1"/>
    <property type="molecule type" value="Genomic_DNA"/>
</dbReference>
<accession>A0A545U964</accession>
<evidence type="ECO:0000256" key="4">
    <source>
        <dbReference type="SAM" id="Phobius"/>
    </source>
</evidence>
<sequence length="416" mass="46490">MDIAVTKKKKTNTKRYLVIVLIALPVLFAVRYLWFLGQADIAVDRNTMVFGEVKRDKFTVSVRGTGVLVPENIQWLSATVEAKVEKLIVKAGNVVKKGDLIVELSNPQLYQQLAEAKWEVEAMEAETKAARVAQESALQQQKASVLNAKLDYESGLLEYKAHSELIETGAVSKLAFERSRLAMDQFKERWISSQKELKKMEENLTAQNSARTARLNQTKKSLERTQQQVDDLQVRATMDSIVLEVPLEAGQRVTMGANIAKLAEQGLLIAELQVPEIQIRDVATGQRVIIDTRNSKFEGVVSRVDPAVINGNVQVDVAFSETLPDDARPDLSVDGEIKITEIADALYVDRPLFVQSKSNSAFYKLSEDGQFAERVEVKVGYGSVNQIQILEGLQVGDKIVTSDPTRFETYEKFRIN</sequence>
<dbReference type="RefSeq" id="WP_142932935.1">
    <property type="nucleotide sequence ID" value="NZ_ML660167.1"/>
</dbReference>
<evidence type="ECO:0000256" key="3">
    <source>
        <dbReference type="SAM" id="MobiDB-lite"/>
    </source>
</evidence>
<keyword evidence="2" id="KW-0175">Coiled coil</keyword>